<keyword evidence="2" id="KW-1185">Reference proteome</keyword>
<sequence>MIAAGYYPTCEDIYDAALWAESDLIRQESEFKKNQNRHVTTETAKLPRPPHTTFKRRGVSFFRNMFPTSPKLVIIVIMYIQVNVSGRVKLDSVVDSLGIK</sequence>
<dbReference type="EMBL" id="JBJUIK010000001">
    <property type="protein sequence ID" value="KAL3537652.1"/>
    <property type="molecule type" value="Genomic_DNA"/>
</dbReference>
<protein>
    <submittedName>
        <fullName evidence="1">Uncharacterized protein</fullName>
    </submittedName>
</protein>
<dbReference type="AlphaFoldDB" id="A0ABD3B280"/>
<comment type="caution">
    <text evidence="1">The sequence shown here is derived from an EMBL/GenBank/DDBJ whole genome shotgun (WGS) entry which is preliminary data.</text>
</comment>
<organism evidence="1 2">
    <name type="scientific">Cinchona calisaya</name>
    <dbReference type="NCBI Taxonomy" id="153742"/>
    <lineage>
        <taxon>Eukaryota</taxon>
        <taxon>Viridiplantae</taxon>
        <taxon>Streptophyta</taxon>
        <taxon>Embryophyta</taxon>
        <taxon>Tracheophyta</taxon>
        <taxon>Spermatophyta</taxon>
        <taxon>Magnoliopsida</taxon>
        <taxon>eudicotyledons</taxon>
        <taxon>Gunneridae</taxon>
        <taxon>Pentapetalae</taxon>
        <taxon>asterids</taxon>
        <taxon>lamiids</taxon>
        <taxon>Gentianales</taxon>
        <taxon>Rubiaceae</taxon>
        <taxon>Cinchonoideae</taxon>
        <taxon>Cinchoneae</taxon>
        <taxon>Cinchona</taxon>
    </lineage>
</organism>
<name>A0ABD3B280_9GENT</name>
<accession>A0ABD3B280</accession>
<evidence type="ECO:0000313" key="2">
    <source>
        <dbReference type="Proteomes" id="UP001630127"/>
    </source>
</evidence>
<reference evidence="1 2" key="1">
    <citation type="submission" date="2024-11" db="EMBL/GenBank/DDBJ databases">
        <title>A near-complete genome assembly of Cinchona calisaya.</title>
        <authorList>
            <person name="Lian D.C."/>
            <person name="Zhao X.W."/>
            <person name="Wei L."/>
        </authorList>
    </citation>
    <scope>NUCLEOTIDE SEQUENCE [LARGE SCALE GENOMIC DNA]</scope>
    <source>
        <tissue evidence="1">Nenye</tissue>
    </source>
</reference>
<evidence type="ECO:0000313" key="1">
    <source>
        <dbReference type="EMBL" id="KAL3537652.1"/>
    </source>
</evidence>
<dbReference type="Proteomes" id="UP001630127">
    <property type="component" value="Unassembled WGS sequence"/>
</dbReference>
<gene>
    <name evidence="1" type="ORF">ACH5RR_001018</name>
</gene>
<proteinExistence type="predicted"/>